<dbReference type="SUPFAM" id="SSF55031">
    <property type="entry name" value="Bacterial exopeptidase dimerisation domain"/>
    <property type="match status" value="1"/>
</dbReference>
<dbReference type="OrthoDB" id="5486471at2"/>
<organism evidence="5 6">
    <name type="scientific">Polyangium fumosum</name>
    <dbReference type="NCBI Taxonomy" id="889272"/>
    <lineage>
        <taxon>Bacteria</taxon>
        <taxon>Pseudomonadati</taxon>
        <taxon>Myxococcota</taxon>
        <taxon>Polyangia</taxon>
        <taxon>Polyangiales</taxon>
        <taxon>Polyangiaceae</taxon>
        <taxon>Polyangium</taxon>
    </lineage>
</organism>
<reference evidence="5 6" key="1">
    <citation type="submission" date="2019-04" db="EMBL/GenBank/DDBJ databases">
        <authorList>
            <person name="Li Y."/>
            <person name="Wang J."/>
        </authorList>
    </citation>
    <scope>NUCLEOTIDE SEQUENCE [LARGE SCALE GENOMIC DNA]</scope>
    <source>
        <strain evidence="5 6">DSM 14668</strain>
    </source>
</reference>
<evidence type="ECO:0000313" key="5">
    <source>
        <dbReference type="EMBL" id="TKD00925.1"/>
    </source>
</evidence>
<protein>
    <submittedName>
        <fullName evidence="5">M20 family peptidase</fullName>
    </submittedName>
</protein>
<evidence type="ECO:0000313" key="6">
    <source>
        <dbReference type="Proteomes" id="UP000309215"/>
    </source>
</evidence>
<dbReference type="GO" id="GO:0008777">
    <property type="term" value="F:acetylornithine deacetylase activity"/>
    <property type="evidence" value="ECO:0007669"/>
    <property type="project" value="TreeGrafter"/>
</dbReference>
<dbReference type="PANTHER" id="PTHR43808:SF31">
    <property type="entry name" value="N-ACETYL-L-CITRULLINE DEACETYLASE"/>
    <property type="match status" value="1"/>
</dbReference>
<gene>
    <name evidence="5" type="ORF">E8A74_32815</name>
</gene>
<dbReference type="SUPFAM" id="SSF53187">
    <property type="entry name" value="Zn-dependent exopeptidases"/>
    <property type="match status" value="1"/>
</dbReference>
<proteinExistence type="predicted"/>
<dbReference type="Gene3D" id="3.30.70.360">
    <property type="match status" value="1"/>
</dbReference>
<name>A0A4U1J1R8_9BACT</name>
<comment type="caution">
    <text evidence="5">The sequence shown here is derived from an EMBL/GenBank/DDBJ whole genome shotgun (WGS) entry which is preliminary data.</text>
</comment>
<dbReference type="InterPro" id="IPR011650">
    <property type="entry name" value="Peptidase_M20_dimer"/>
</dbReference>
<keyword evidence="3" id="KW-0170">Cobalt</keyword>
<evidence type="ECO:0000256" key="3">
    <source>
        <dbReference type="ARBA" id="ARBA00023285"/>
    </source>
</evidence>
<evidence type="ECO:0000256" key="1">
    <source>
        <dbReference type="ARBA" id="ARBA00022723"/>
    </source>
</evidence>
<dbReference type="InterPro" id="IPR050072">
    <property type="entry name" value="Peptidase_M20A"/>
</dbReference>
<dbReference type="EMBL" id="SSMQ01000043">
    <property type="protein sequence ID" value="TKD00925.1"/>
    <property type="molecule type" value="Genomic_DNA"/>
</dbReference>
<dbReference type="Proteomes" id="UP000309215">
    <property type="component" value="Unassembled WGS sequence"/>
</dbReference>
<keyword evidence="6" id="KW-1185">Reference proteome</keyword>
<accession>A0A4U1J1R8</accession>
<evidence type="ECO:0000256" key="2">
    <source>
        <dbReference type="ARBA" id="ARBA00022801"/>
    </source>
</evidence>
<dbReference type="GO" id="GO:0006526">
    <property type="term" value="P:L-arginine biosynthetic process"/>
    <property type="evidence" value="ECO:0007669"/>
    <property type="project" value="TreeGrafter"/>
</dbReference>
<dbReference type="Gene3D" id="3.40.630.10">
    <property type="entry name" value="Zn peptidases"/>
    <property type="match status" value="1"/>
</dbReference>
<dbReference type="InterPro" id="IPR002933">
    <property type="entry name" value="Peptidase_M20"/>
</dbReference>
<keyword evidence="1" id="KW-0479">Metal-binding</keyword>
<feature type="domain" description="Peptidase M20 dimerisation" evidence="4">
    <location>
        <begin position="170"/>
        <end position="275"/>
    </location>
</feature>
<sequence>MVGCSAMDPAALLAELIRHRTDNPGGDEPSICRMLSRALAELGADEVSVVEVPRAEGTGAYVAARWGEPHTIINAHVDTVPANSGWTVDPWEGVVTADRVIGLGAADTKGAIAATLVALEGKKPRNVGVVFSGDEERTGTCIRHFLASPWAQVVKRAVVCEPTGRTVGVRHRGCVALAAEVLGRGGHSSGADHMPKPVVTMARLAVGLDELGRRWLDRGPADMKGLCMNVASIEGGVAFNVVPHRASLTFSVRPPPGFDVAAFEAELAARARAAGEGIETRTVISMSPFETRDVAPFRALLGSLPRAESTLPFWTEAALFSSAGIDSVVIGPGDIAQAHAPDEFVMKSDLEWAVEVFSQVIARASGGVGGGAPRVD</sequence>
<dbReference type="Pfam" id="PF07687">
    <property type="entry name" value="M20_dimer"/>
    <property type="match status" value="1"/>
</dbReference>
<dbReference type="AlphaFoldDB" id="A0A4U1J1R8"/>
<evidence type="ECO:0000259" key="4">
    <source>
        <dbReference type="Pfam" id="PF07687"/>
    </source>
</evidence>
<dbReference type="PANTHER" id="PTHR43808">
    <property type="entry name" value="ACETYLORNITHINE DEACETYLASE"/>
    <property type="match status" value="1"/>
</dbReference>
<keyword evidence="2" id="KW-0378">Hydrolase</keyword>
<dbReference type="InterPro" id="IPR036264">
    <property type="entry name" value="Bact_exopeptidase_dim_dom"/>
</dbReference>
<dbReference type="GO" id="GO:0046872">
    <property type="term" value="F:metal ion binding"/>
    <property type="evidence" value="ECO:0007669"/>
    <property type="project" value="UniProtKB-KW"/>
</dbReference>
<dbReference type="Pfam" id="PF01546">
    <property type="entry name" value="Peptidase_M20"/>
    <property type="match status" value="1"/>
</dbReference>